<dbReference type="CDD" id="cd07385">
    <property type="entry name" value="MPP_YkuE_C"/>
    <property type="match status" value="1"/>
</dbReference>
<dbReference type="PRINTS" id="PR00455">
    <property type="entry name" value="HTHTETR"/>
</dbReference>
<dbReference type="GO" id="GO:0004803">
    <property type="term" value="F:transposase activity"/>
    <property type="evidence" value="ECO:0007669"/>
    <property type="project" value="InterPro"/>
</dbReference>
<dbReference type="CDD" id="cd19091">
    <property type="entry name" value="AKR_PsAKR"/>
    <property type="match status" value="1"/>
</dbReference>
<comment type="pathway">
    <text evidence="2">Isoprenoid biosynthesis.</text>
</comment>
<dbReference type="InterPro" id="IPR009057">
    <property type="entry name" value="Homeodomain-like_sf"/>
</dbReference>
<feature type="transmembrane region" description="Helical" evidence="10">
    <location>
        <begin position="369"/>
        <end position="395"/>
    </location>
</feature>
<dbReference type="InterPro" id="IPR001647">
    <property type="entry name" value="HTH_TetR"/>
</dbReference>
<evidence type="ECO:0000259" key="11">
    <source>
        <dbReference type="PROSITE" id="PS50977"/>
    </source>
</evidence>
<evidence type="ECO:0000256" key="10">
    <source>
        <dbReference type="SAM" id="Phobius"/>
    </source>
</evidence>
<dbReference type="InterPro" id="IPR033749">
    <property type="entry name" value="Polyprenyl_synt_CS"/>
</dbReference>
<keyword evidence="5" id="KW-0479">Metal-binding</keyword>
<protein>
    <recommendedName>
        <fullName evidence="11">HTH tetR-type domain-containing protein</fullName>
    </recommendedName>
</protein>
<keyword evidence="8" id="KW-0238">DNA-binding</keyword>
<dbReference type="Pfam" id="PF00440">
    <property type="entry name" value="TetR_N"/>
    <property type="match status" value="1"/>
</dbReference>
<dbReference type="GO" id="GO:0003677">
    <property type="term" value="F:DNA binding"/>
    <property type="evidence" value="ECO:0007669"/>
    <property type="project" value="UniProtKB-KW"/>
</dbReference>
<dbReference type="Pfam" id="PF00348">
    <property type="entry name" value="polyprenyl_synt"/>
    <property type="match status" value="1"/>
</dbReference>
<keyword evidence="10" id="KW-1133">Transmembrane helix</keyword>
<dbReference type="SFLD" id="SFLDS00005">
    <property type="entry name" value="Isoprenoid_Synthase_Type_I"/>
    <property type="match status" value="1"/>
</dbReference>
<keyword evidence="4" id="KW-0815">Transposition</keyword>
<dbReference type="Pfam" id="PF00248">
    <property type="entry name" value="Aldo_ket_red"/>
    <property type="match status" value="1"/>
</dbReference>
<dbReference type="InterPro" id="IPR050523">
    <property type="entry name" value="AKR_Detox_Biosynth"/>
</dbReference>
<proteinExistence type="inferred from homology"/>
<dbReference type="GO" id="GO:0006313">
    <property type="term" value="P:DNA transposition"/>
    <property type="evidence" value="ECO:0007669"/>
    <property type="project" value="InterPro"/>
</dbReference>
<feature type="transmembrane region" description="Helical" evidence="10">
    <location>
        <begin position="407"/>
        <end position="425"/>
    </location>
</feature>
<comment type="caution">
    <text evidence="12">The sequence shown here is derived from an EMBL/GenBank/DDBJ whole genome shotgun (WGS) entry which is preliminary data.</text>
</comment>
<comment type="cofactor">
    <cofactor evidence="1">
        <name>Mg(2+)</name>
        <dbReference type="ChEBI" id="CHEBI:18420"/>
    </cofactor>
</comment>
<dbReference type="InterPro" id="IPR004843">
    <property type="entry name" value="Calcineurin-like_PHP"/>
</dbReference>
<evidence type="ECO:0000256" key="9">
    <source>
        <dbReference type="ARBA" id="ARBA00023172"/>
    </source>
</evidence>
<reference evidence="12" key="1">
    <citation type="journal article" date="2019" name="Sci. Rep.">
        <title>Draft genome of Tanacetum cinerariifolium, the natural source of mosquito coil.</title>
        <authorList>
            <person name="Yamashiro T."/>
            <person name="Shiraishi A."/>
            <person name="Satake H."/>
            <person name="Nakayama K."/>
        </authorList>
    </citation>
    <scope>NUCLEOTIDE SEQUENCE</scope>
</reference>
<evidence type="ECO:0000256" key="7">
    <source>
        <dbReference type="ARBA" id="ARBA00023002"/>
    </source>
</evidence>
<dbReference type="SUPFAM" id="SSF48576">
    <property type="entry name" value="Terpenoid synthases"/>
    <property type="match status" value="1"/>
</dbReference>
<dbReference type="InterPro" id="IPR001207">
    <property type="entry name" value="Transposase_mutator"/>
</dbReference>
<dbReference type="Gene3D" id="1.10.600.10">
    <property type="entry name" value="Farnesyl Diphosphate Synthase"/>
    <property type="match status" value="1"/>
</dbReference>
<dbReference type="FunFam" id="3.20.20.100:FF:000004">
    <property type="entry name" value="Oxidoreductase, aldo/keto reductase"/>
    <property type="match status" value="1"/>
</dbReference>
<dbReference type="GO" id="GO:0016491">
    <property type="term" value="F:oxidoreductase activity"/>
    <property type="evidence" value="ECO:0007669"/>
    <property type="project" value="UniProtKB-KW"/>
</dbReference>
<dbReference type="Pfam" id="PF00149">
    <property type="entry name" value="Metallophos"/>
    <property type="match status" value="1"/>
</dbReference>
<dbReference type="Gene3D" id="3.60.21.10">
    <property type="match status" value="1"/>
</dbReference>
<dbReference type="GO" id="GO:0008299">
    <property type="term" value="P:isoprenoid biosynthetic process"/>
    <property type="evidence" value="ECO:0007669"/>
    <property type="project" value="InterPro"/>
</dbReference>
<dbReference type="PANTHER" id="PTHR43364:SF18">
    <property type="entry name" value="OXIDOREDUCTASE"/>
    <property type="match status" value="1"/>
</dbReference>
<dbReference type="GO" id="GO:0004659">
    <property type="term" value="F:prenyltransferase activity"/>
    <property type="evidence" value="ECO:0007669"/>
    <property type="project" value="InterPro"/>
</dbReference>
<dbReference type="SUPFAM" id="SSF51430">
    <property type="entry name" value="NAD(P)-linked oxidoreductase"/>
    <property type="match status" value="1"/>
</dbReference>
<comment type="similarity">
    <text evidence="3">Belongs to the FPP/GGPP synthase family.</text>
</comment>
<dbReference type="PROSITE" id="PS00723">
    <property type="entry name" value="POLYPRENYL_SYNTHASE_1"/>
    <property type="match status" value="1"/>
</dbReference>
<evidence type="ECO:0000256" key="5">
    <source>
        <dbReference type="ARBA" id="ARBA00022723"/>
    </source>
</evidence>
<accession>A0A699GHI2</accession>
<dbReference type="InterPro" id="IPR000092">
    <property type="entry name" value="Polyprenyl_synt"/>
</dbReference>
<dbReference type="InterPro" id="IPR029052">
    <property type="entry name" value="Metallo-depent_PP-like"/>
</dbReference>
<keyword evidence="10" id="KW-0812">Transmembrane</keyword>
<organism evidence="12">
    <name type="scientific">Tanacetum cinerariifolium</name>
    <name type="common">Dalmatian daisy</name>
    <name type="synonym">Chrysanthemum cinerariifolium</name>
    <dbReference type="NCBI Taxonomy" id="118510"/>
    <lineage>
        <taxon>Eukaryota</taxon>
        <taxon>Viridiplantae</taxon>
        <taxon>Streptophyta</taxon>
        <taxon>Embryophyta</taxon>
        <taxon>Tracheophyta</taxon>
        <taxon>Spermatophyta</taxon>
        <taxon>Magnoliopsida</taxon>
        <taxon>eudicotyledons</taxon>
        <taxon>Gunneridae</taxon>
        <taxon>Pentapetalae</taxon>
        <taxon>asterids</taxon>
        <taxon>campanulids</taxon>
        <taxon>Asterales</taxon>
        <taxon>Asteraceae</taxon>
        <taxon>Asteroideae</taxon>
        <taxon>Anthemideae</taxon>
        <taxon>Anthemidinae</taxon>
        <taxon>Tanacetum</taxon>
    </lineage>
</organism>
<dbReference type="GO" id="GO:0016787">
    <property type="term" value="F:hydrolase activity"/>
    <property type="evidence" value="ECO:0007669"/>
    <property type="project" value="InterPro"/>
</dbReference>
<dbReference type="SUPFAM" id="SSF46689">
    <property type="entry name" value="Homeodomain-like"/>
    <property type="match status" value="1"/>
</dbReference>
<dbReference type="Pfam" id="PF00872">
    <property type="entry name" value="Transposase_mut"/>
    <property type="match status" value="1"/>
</dbReference>
<dbReference type="Gene3D" id="3.20.20.100">
    <property type="entry name" value="NADP-dependent oxidoreductase domain"/>
    <property type="match status" value="1"/>
</dbReference>
<dbReference type="EMBL" id="BKCJ010000050">
    <property type="protein sequence ID" value="GEU29193.1"/>
    <property type="molecule type" value="Genomic_DNA"/>
</dbReference>
<dbReference type="GO" id="GO:0005829">
    <property type="term" value="C:cytosol"/>
    <property type="evidence" value="ECO:0007669"/>
    <property type="project" value="UniProtKB-ARBA"/>
</dbReference>
<dbReference type="InterPro" id="IPR008949">
    <property type="entry name" value="Isoprenoid_synthase_dom_sf"/>
</dbReference>
<evidence type="ECO:0000256" key="4">
    <source>
        <dbReference type="ARBA" id="ARBA00022578"/>
    </source>
</evidence>
<evidence type="ECO:0000256" key="6">
    <source>
        <dbReference type="ARBA" id="ARBA00022842"/>
    </source>
</evidence>
<evidence type="ECO:0000313" key="12">
    <source>
        <dbReference type="EMBL" id="GEU29193.1"/>
    </source>
</evidence>
<sequence length="1366" mass="147377">MTFGQAGGQYAAASGVLQDEVDAIVKRAVDAGINFIDMANVYASGQSEEMVGRALKNLGIARQDIVMATKFEHPTGTGVNDSGGSRAHIINAVKASLQRIGTDHIDLYQMHGFDPATPIEETLRALDDLVQQGHVRYVGVSNWAAWNVSRALGIADRHALSRFQSYQSYYSLVGRDAEREIVPMLRAEGLGMLVYSPLAGGYLTGKYRHRNAAGRRSSVQFPPVDEQRGADLLPIVESIATAHSTSMEAVALAWLRHQPAVTSIILGVKSVAQLDANLAAVDLTLNTDELNRLGAAGAPVPEYPGWMLAHSSAARQTLLNTGKQPTPDGEQQVAILVLLASQYHLFSRLSSGSVFAAEMPRSAIIMFNWAFSAILLLALFHLLVDLGTLALLPVLGHSVAIAPGLRYTLGAAAMMLAAIGVQAAVRVPAQRDVVVEIVDLPLAFEGYTVVQLTDLHLSRLFPAAWSEAVVSKANALNPELIVVTGDLIDGSVAARARDIAPLAALRAADGVFVIPGNHEYFFDQQAWMRQFSRLGMIALENSHVVLARHGASLVLAGVTDLSASETGSPKPDLAKALAGAPTNAPVILLDHQPKNARAAAARGVALQLSGHTHGGLVAGLGPIFAWANGGFVSGHYEVQGMTFTMTDAQAGPGAVEDHAMDPTYFHAIKQAVEYRLRQLFPEQEPTDQLSNAMRSAVLGAGKRLRPMLLISVGRELGYDTPQLLELACAVEIVHAASLILDDLPCMDDATLRRGAPALHRQYGEDIAVLASVSLVSHAFTIVSGAVGVAAPIRMRLVTVLAQAIGSQGLSGGQFDDLHGSLEQSPFDIASRNALKTSALLCVAVEMAAIAAQASDTVTCSLHAFASAAGQAFQIRDDLLDAGMGQNELRGDFIGKDTGQDTGKVTFLSTVGVEETYKRMENELHQAERCLKQALGPGNRTLGLLAALDQLPDFALRVSGFFLVTMASNRWYRCDFDNAWKRTSATGFSASAADTSQGVAKALGGGYHVFLAEEYLFDEEETVPKWGFPKLFAEELTPGQARSADTVSTIIEAAARILEAEGHNGFSTNAVARRAGVSIGTLYQYFPNKEAVLGALLARETAQLLSHAELALEQPIAEDALSTLVAAAIEHQFKRPRLARILDFEEAQLPFDASTRDINEGITEVALQIIRRLGPRFQEDEHTVAQDVIAIMKGIVDAAGSSAEANPAAVEKRVRRAIFGYLSLDDKRLQWRSVADQLWPKFPKLAAMMDDAEHEVLTFMTFPKAHRTQIHSTNPLERLDAEVKRRTKFIGIFPNDGAIIRLVGAMMLEQNDEWSLQRRYIVTVKRMSSSQAYWKIRVSQSKIICTVWTSSNKDYPGYSLEPSRINC</sequence>
<keyword evidence="10" id="KW-0472">Membrane</keyword>
<evidence type="ECO:0000256" key="2">
    <source>
        <dbReference type="ARBA" id="ARBA00005128"/>
    </source>
</evidence>
<gene>
    <name evidence="12" type="ORF">Tci_001171</name>
</gene>
<keyword evidence="6" id="KW-0460">Magnesium</keyword>
<keyword evidence="9" id="KW-0233">DNA recombination</keyword>
<evidence type="ECO:0000256" key="3">
    <source>
        <dbReference type="ARBA" id="ARBA00006706"/>
    </source>
</evidence>
<dbReference type="InterPro" id="IPR036812">
    <property type="entry name" value="NAD(P)_OxRdtase_dom_sf"/>
</dbReference>
<evidence type="ECO:0000256" key="1">
    <source>
        <dbReference type="ARBA" id="ARBA00001946"/>
    </source>
</evidence>
<dbReference type="GO" id="GO:0046872">
    <property type="term" value="F:metal ion binding"/>
    <property type="evidence" value="ECO:0007669"/>
    <property type="project" value="UniProtKB-KW"/>
</dbReference>
<dbReference type="Gene3D" id="1.10.357.10">
    <property type="entry name" value="Tetracycline Repressor, domain 2"/>
    <property type="match status" value="1"/>
</dbReference>
<dbReference type="InterPro" id="IPR023210">
    <property type="entry name" value="NADP_OxRdtase_dom"/>
</dbReference>
<dbReference type="CDD" id="cd00685">
    <property type="entry name" value="Trans_IPPS_HT"/>
    <property type="match status" value="1"/>
</dbReference>
<name>A0A699GHI2_TANCI</name>
<keyword evidence="7" id="KW-0560">Oxidoreductase</keyword>
<dbReference type="SUPFAM" id="SSF56300">
    <property type="entry name" value="Metallo-dependent phosphatases"/>
    <property type="match status" value="1"/>
</dbReference>
<dbReference type="PROSITE" id="PS50977">
    <property type="entry name" value="HTH_TETR_2"/>
    <property type="match status" value="1"/>
</dbReference>
<dbReference type="FunFam" id="1.10.600.10:FF:000001">
    <property type="entry name" value="Geranylgeranyl diphosphate synthase"/>
    <property type="match status" value="1"/>
</dbReference>
<feature type="domain" description="HTH tetR-type" evidence="11">
    <location>
        <begin position="1043"/>
        <end position="1103"/>
    </location>
</feature>
<dbReference type="PANTHER" id="PTHR43364">
    <property type="entry name" value="NADH-SPECIFIC METHYLGLYOXAL REDUCTASE-RELATED"/>
    <property type="match status" value="1"/>
</dbReference>
<evidence type="ECO:0000256" key="8">
    <source>
        <dbReference type="ARBA" id="ARBA00023125"/>
    </source>
</evidence>